<sequence>MKSAVKLDLESVIDSRRVSRFQIVIMALCALVAMMDGFDTQSIAFVAPEIVTAWRIAPSTFGPVFGSGLLGGLIGAILFGGAGDRFGRKPTLLLAVLLFSIGSLITPFAASIPSLIAVRFITGLGLGGALPSFISLTSEYAPKRARSTLVGLMFCGFPLGAVIGGFASAKLIPSFGWASVFVAGGTLPMLVMPFFMAFVPESVRFLGLKRDHAAISNVLRRMDCAGVWNGEFPKPAHQTRAPIASLFKEGRAVGTVLLWITLFLSLLMTYFLVNWIPVVARQSGLGIESAVRAVSMLNLGAFAGCMVLGWLADRFGTARVIGCAFTLGAVAIGLIGHAGGVLVLLYTSTFVAGFLSIGAQMCTVALCANFYDTFLRATGLGWSMGISRIGAIAGPVLGGMLLGAGVAPPTLFIVAGVISLGAAITVFMIGHYVLRARASLADLPSKGISNDELHRPVGY</sequence>
<proteinExistence type="predicted"/>
<feature type="transmembrane region" description="Helical" evidence="5">
    <location>
        <begin position="352"/>
        <end position="374"/>
    </location>
</feature>
<comment type="caution">
    <text evidence="7">The sequence shown here is derived from an EMBL/GenBank/DDBJ whole genome shotgun (WGS) entry which is preliminary data.</text>
</comment>
<dbReference type="InterPro" id="IPR005829">
    <property type="entry name" value="Sugar_transporter_CS"/>
</dbReference>
<dbReference type="PROSITE" id="PS50850">
    <property type="entry name" value="MFS"/>
    <property type="match status" value="1"/>
</dbReference>
<dbReference type="InterPro" id="IPR036259">
    <property type="entry name" value="MFS_trans_sf"/>
</dbReference>
<feature type="transmembrane region" description="Helical" evidence="5">
    <location>
        <begin position="293"/>
        <end position="312"/>
    </location>
</feature>
<reference evidence="7 8" key="1">
    <citation type="journal article" date="2024" name="Chem. Sci.">
        <title>Discovery of megapolipeptins by genome mining of a Burkholderiales bacteria collection.</title>
        <authorList>
            <person name="Paulo B.S."/>
            <person name="Recchia M.J.J."/>
            <person name="Lee S."/>
            <person name="Fergusson C.H."/>
            <person name="Romanowski S.B."/>
            <person name="Hernandez A."/>
            <person name="Krull N."/>
            <person name="Liu D.Y."/>
            <person name="Cavanagh H."/>
            <person name="Bos A."/>
            <person name="Gray C.A."/>
            <person name="Murphy B.T."/>
            <person name="Linington R.G."/>
            <person name="Eustaquio A.S."/>
        </authorList>
    </citation>
    <scope>NUCLEOTIDE SEQUENCE [LARGE SCALE GENOMIC DNA]</scope>
    <source>
        <strain evidence="7 8">RL17-338-BIC-A</strain>
    </source>
</reference>
<keyword evidence="4 5" id="KW-0472">Membrane</keyword>
<dbReference type="SUPFAM" id="SSF103473">
    <property type="entry name" value="MFS general substrate transporter"/>
    <property type="match status" value="1"/>
</dbReference>
<dbReference type="InterPro" id="IPR011701">
    <property type="entry name" value="MFS"/>
</dbReference>
<feature type="domain" description="Major facilitator superfamily (MFS) profile" evidence="6">
    <location>
        <begin position="25"/>
        <end position="433"/>
    </location>
</feature>
<evidence type="ECO:0000256" key="2">
    <source>
        <dbReference type="ARBA" id="ARBA00022692"/>
    </source>
</evidence>
<keyword evidence="3 5" id="KW-1133">Transmembrane helix</keyword>
<accession>A0ABW9DVB7</accession>
<dbReference type="PROSITE" id="PS00217">
    <property type="entry name" value="SUGAR_TRANSPORT_2"/>
    <property type="match status" value="1"/>
</dbReference>
<evidence type="ECO:0000313" key="8">
    <source>
        <dbReference type="Proteomes" id="UP001629432"/>
    </source>
</evidence>
<dbReference type="Proteomes" id="UP001629432">
    <property type="component" value="Unassembled WGS sequence"/>
</dbReference>
<gene>
    <name evidence="7" type="ORF">PQQ63_18835</name>
</gene>
<feature type="transmembrane region" description="Helical" evidence="5">
    <location>
        <begin position="149"/>
        <end position="169"/>
    </location>
</feature>
<name>A0ABW9DVB7_9BURK</name>
<feature type="transmembrane region" description="Helical" evidence="5">
    <location>
        <begin position="324"/>
        <end position="346"/>
    </location>
</feature>
<dbReference type="RefSeq" id="WP_408337622.1">
    <property type="nucleotide sequence ID" value="NZ_JAQQCF010000016.1"/>
</dbReference>
<feature type="transmembrane region" description="Helical" evidence="5">
    <location>
        <begin position="91"/>
        <end position="110"/>
    </location>
</feature>
<feature type="transmembrane region" description="Helical" evidence="5">
    <location>
        <begin position="386"/>
        <end position="406"/>
    </location>
</feature>
<dbReference type="InterPro" id="IPR020846">
    <property type="entry name" value="MFS_dom"/>
</dbReference>
<keyword evidence="2 5" id="KW-0812">Transmembrane</keyword>
<dbReference type="EMBL" id="JAQQCF010000016">
    <property type="protein sequence ID" value="MFM0638756.1"/>
    <property type="molecule type" value="Genomic_DNA"/>
</dbReference>
<dbReference type="Gene3D" id="1.20.1250.20">
    <property type="entry name" value="MFS general substrate transporter like domains"/>
    <property type="match status" value="1"/>
</dbReference>
<organism evidence="7 8">
    <name type="scientific">Paraburkholderia metrosideri</name>
    <dbReference type="NCBI Taxonomy" id="580937"/>
    <lineage>
        <taxon>Bacteria</taxon>
        <taxon>Pseudomonadati</taxon>
        <taxon>Pseudomonadota</taxon>
        <taxon>Betaproteobacteria</taxon>
        <taxon>Burkholderiales</taxon>
        <taxon>Burkholderiaceae</taxon>
        <taxon>Paraburkholderia</taxon>
    </lineage>
</organism>
<evidence type="ECO:0000313" key="7">
    <source>
        <dbReference type="EMBL" id="MFM0638756.1"/>
    </source>
</evidence>
<dbReference type="PANTHER" id="PTHR23508">
    <property type="entry name" value="CARBOXYLIC ACID TRANSPORTER PROTEIN HOMOLOG"/>
    <property type="match status" value="1"/>
</dbReference>
<dbReference type="CDD" id="cd17365">
    <property type="entry name" value="MFS_PcaK_like"/>
    <property type="match status" value="1"/>
</dbReference>
<comment type="subcellular location">
    <subcellularLocation>
        <location evidence="1">Membrane</location>
        <topology evidence="1">Multi-pass membrane protein</topology>
    </subcellularLocation>
</comment>
<feature type="transmembrane region" description="Helical" evidence="5">
    <location>
        <begin position="116"/>
        <end position="137"/>
    </location>
</feature>
<feature type="transmembrane region" description="Helical" evidence="5">
    <location>
        <begin position="21"/>
        <end position="38"/>
    </location>
</feature>
<protein>
    <submittedName>
        <fullName evidence="7">MFS transporter</fullName>
    </submittedName>
</protein>
<keyword evidence="8" id="KW-1185">Reference proteome</keyword>
<dbReference type="Pfam" id="PF07690">
    <property type="entry name" value="MFS_1"/>
    <property type="match status" value="1"/>
</dbReference>
<feature type="transmembrane region" description="Helical" evidence="5">
    <location>
        <begin position="412"/>
        <end position="434"/>
    </location>
</feature>
<feature type="transmembrane region" description="Helical" evidence="5">
    <location>
        <begin position="58"/>
        <end position="79"/>
    </location>
</feature>
<evidence type="ECO:0000256" key="1">
    <source>
        <dbReference type="ARBA" id="ARBA00004141"/>
    </source>
</evidence>
<evidence type="ECO:0000259" key="6">
    <source>
        <dbReference type="PROSITE" id="PS50850"/>
    </source>
</evidence>
<feature type="transmembrane region" description="Helical" evidence="5">
    <location>
        <begin position="252"/>
        <end position="273"/>
    </location>
</feature>
<dbReference type="PANTHER" id="PTHR23508:SF10">
    <property type="entry name" value="CARBOXYLIC ACID TRANSPORTER PROTEIN HOMOLOG"/>
    <property type="match status" value="1"/>
</dbReference>
<evidence type="ECO:0000256" key="3">
    <source>
        <dbReference type="ARBA" id="ARBA00022989"/>
    </source>
</evidence>
<evidence type="ECO:0000256" key="5">
    <source>
        <dbReference type="SAM" id="Phobius"/>
    </source>
</evidence>
<feature type="transmembrane region" description="Helical" evidence="5">
    <location>
        <begin position="175"/>
        <end position="199"/>
    </location>
</feature>
<evidence type="ECO:0000256" key="4">
    <source>
        <dbReference type="ARBA" id="ARBA00023136"/>
    </source>
</evidence>